<proteinExistence type="predicted"/>
<evidence type="ECO:0000256" key="2">
    <source>
        <dbReference type="SAM" id="Phobius"/>
    </source>
</evidence>
<protein>
    <recommendedName>
        <fullName evidence="5">DUF3592 domain-containing protein</fullName>
    </recommendedName>
</protein>
<dbReference type="Proteomes" id="UP000272503">
    <property type="component" value="Unassembled WGS sequence"/>
</dbReference>
<accession>A0A3L7A966</accession>
<keyword evidence="2" id="KW-1133">Transmembrane helix</keyword>
<evidence type="ECO:0008006" key="5">
    <source>
        <dbReference type="Google" id="ProtNLM"/>
    </source>
</evidence>
<sequence length="182" mass="19850">MSEQEPGPGSGAKTREQKQKRAWLGTAARVGQIAGHSIFFLVMGVVTLVAVVLGIGGIVSAQEPQLWGTFTQTSQECMKAVPESRCSNFGNWVSDDGSTTLTDVRLDGTVNEGGTARTSYRPGGFNNDEDNNIVHVEWTSSGFIWFPWILVILSVGSCLYYAKKWKRRTRPTGKIGRHAAQS</sequence>
<feature type="transmembrane region" description="Helical" evidence="2">
    <location>
        <begin position="38"/>
        <end position="59"/>
    </location>
</feature>
<feature type="transmembrane region" description="Helical" evidence="2">
    <location>
        <begin position="143"/>
        <end position="162"/>
    </location>
</feature>
<dbReference type="RefSeq" id="WP_121647978.1">
    <property type="nucleotide sequence ID" value="NZ_RCUX01000004.1"/>
</dbReference>
<dbReference type="AlphaFoldDB" id="A0A3L7A966"/>
<dbReference type="OrthoDB" id="5125682at2"/>
<dbReference type="EMBL" id="RCUX01000004">
    <property type="protein sequence ID" value="RLP76398.1"/>
    <property type="molecule type" value="Genomic_DNA"/>
</dbReference>
<evidence type="ECO:0000313" key="4">
    <source>
        <dbReference type="Proteomes" id="UP000272503"/>
    </source>
</evidence>
<keyword evidence="2" id="KW-0472">Membrane</keyword>
<gene>
    <name evidence="3" type="ORF">D9V32_05885</name>
</gene>
<evidence type="ECO:0000313" key="3">
    <source>
        <dbReference type="EMBL" id="RLP76398.1"/>
    </source>
</evidence>
<reference evidence="3 4" key="1">
    <citation type="submission" date="2018-10" db="EMBL/GenBank/DDBJ databases">
        <authorList>
            <person name="Li J."/>
        </authorList>
    </citation>
    <scope>NUCLEOTIDE SEQUENCE [LARGE SCALE GENOMIC DNA]</scope>
    <source>
        <strain evidence="3 4">IF 016277</strain>
    </source>
</reference>
<comment type="caution">
    <text evidence="3">The sequence shown here is derived from an EMBL/GenBank/DDBJ whole genome shotgun (WGS) entry which is preliminary data.</text>
</comment>
<evidence type="ECO:0000256" key="1">
    <source>
        <dbReference type="SAM" id="MobiDB-lite"/>
    </source>
</evidence>
<name>A0A3L7A966_9MICO</name>
<keyword evidence="2" id="KW-0812">Transmembrane</keyword>
<keyword evidence="4" id="KW-1185">Reference proteome</keyword>
<feature type="region of interest" description="Disordered" evidence="1">
    <location>
        <begin position="1"/>
        <end position="20"/>
    </location>
</feature>
<organism evidence="3 4">
    <name type="scientific">Mycetocola tolaasinivorans</name>
    <dbReference type="NCBI Taxonomy" id="76635"/>
    <lineage>
        <taxon>Bacteria</taxon>
        <taxon>Bacillati</taxon>
        <taxon>Actinomycetota</taxon>
        <taxon>Actinomycetes</taxon>
        <taxon>Micrococcales</taxon>
        <taxon>Microbacteriaceae</taxon>
        <taxon>Mycetocola</taxon>
    </lineage>
</organism>